<evidence type="ECO:0000313" key="2">
    <source>
        <dbReference type="EMBL" id="GFH49935.1"/>
    </source>
</evidence>
<evidence type="ECO:0000256" key="1">
    <source>
        <dbReference type="SAM" id="MobiDB-lite"/>
    </source>
</evidence>
<feature type="region of interest" description="Disordered" evidence="1">
    <location>
        <begin position="378"/>
        <end position="401"/>
    </location>
</feature>
<dbReference type="Proteomes" id="UP001054902">
    <property type="component" value="Unassembled WGS sequence"/>
</dbReference>
<organism evidence="2 3">
    <name type="scientific">Chaetoceros tenuissimus</name>
    <dbReference type="NCBI Taxonomy" id="426638"/>
    <lineage>
        <taxon>Eukaryota</taxon>
        <taxon>Sar</taxon>
        <taxon>Stramenopiles</taxon>
        <taxon>Ochrophyta</taxon>
        <taxon>Bacillariophyta</taxon>
        <taxon>Coscinodiscophyceae</taxon>
        <taxon>Chaetocerotophycidae</taxon>
        <taxon>Chaetocerotales</taxon>
        <taxon>Chaetocerotaceae</taxon>
        <taxon>Chaetoceros</taxon>
    </lineage>
</organism>
<gene>
    <name evidence="2" type="ORF">CTEN210_06411</name>
</gene>
<name>A0AAD3CSB3_9STRA</name>
<feature type="compositionally biased region" description="Basic and acidic residues" evidence="1">
    <location>
        <begin position="391"/>
        <end position="401"/>
    </location>
</feature>
<dbReference type="AlphaFoldDB" id="A0AAD3CSB3"/>
<evidence type="ECO:0000313" key="3">
    <source>
        <dbReference type="Proteomes" id="UP001054902"/>
    </source>
</evidence>
<reference evidence="2 3" key="1">
    <citation type="journal article" date="2021" name="Sci. Rep.">
        <title>The genome of the diatom Chaetoceros tenuissimus carries an ancient integrated fragment of an extant virus.</title>
        <authorList>
            <person name="Hongo Y."/>
            <person name="Kimura K."/>
            <person name="Takaki Y."/>
            <person name="Yoshida Y."/>
            <person name="Baba S."/>
            <person name="Kobayashi G."/>
            <person name="Nagasaki K."/>
            <person name="Hano T."/>
            <person name="Tomaru Y."/>
        </authorList>
    </citation>
    <scope>NUCLEOTIDE SEQUENCE [LARGE SCALE GENOMIC DNA]</scope>
    <source>
        <strain evidence="2 3">NIES-3715</strain>
    </source>
</reference>
<comment type="caution">
    <text evidence="2">The sequence shown here is derived from an EMBL/GenBank/DDBJ whole genome shotgun (WGS) entry which is preliminary data.</text>
</comment>
<dbReference type="EMBL" id="BLLK01000038">
    <property type="protein sequence ID" value="GFH49935.1"/>
    <property type="molecule type" value="Genomic_DNA"/>
</dbReference>
<keyword evidence="3" id="KW-1185">Reference proteome</keyword>
<proteinExistence type="predicted"/>
<sequence>MDISTLQSNLDFIKSLYFHEEWKDEECKRQILRAITECNREIEKAFGWSMHRLEEHKPSVEAVQKVTKKFPSTLSNQNDEYGRIPIQAAASVAFEYIPILAKEGIKHNVGGEDARGGLLMTDPGSMNGWNTLQRFANVGGLKNATRAEYENLDAMRVNVMKELQQSDLLQKKDIQEHGLLRYACNETAKQRFEFLVEWDPDALMETRFLNQPFALQKDEASKSAILLEAGFKYFPNTGGLLFVEDGHGSTLFDTICSEIGTEETMTILHDMLSPNCDYPILHHIFIKAPEHKDLFMEKFPWAYQLKDHNGRTLQQAVLAAGPDIMKANKILFATLSNDQIRSKDPATTLYPFAAMAVGEHADLEKTFYLLRRHPSVLDRHTRADSTTQSRQRNENSRRGTK</sequence>
<protein>
    <submittedName>
        <fullName evidence="2">Uncharacterized protein</fullName>
    </submittedName>
</protein>
<accession>A0AAD3CSB3</accession>